<accession>A0A1H0REQ6</accession>
<dbReference type="AlphaFoldDB" id="A0A1H0REQ6"/>
<feature type="region of interest" description="Disordered" evidence="1">
    <location>
        <begin position="300"/>
        <end position="324"/>
    </location>
</feature>
<dbReference type="RefSeq" id="WP_172832296.1">
    <property type="nucleotide sequence ID" value="NZ_LT629710.1"/>
</dbReference>
<dbReference type="SUPFAM" id="SSF53098">
    <property type="entry name" value="Ribonuclease H-like"/>
    <property type="match status" value="1"/>
</dbReference>
<proteinExistence type="predicted"/>
<dbReference type="InterPro" id="IPR055247">
    <property type="entry name" value="InsJ-like_HTH"/>
</dbReference>
<dbReference type="Pfam" id="PF13518">
    <property type="entry name" value="HTH_28"/>
    <property type="match status" value="1"/>
</dbReference>
<dbReference type="GO" id="GO:0015074">
    <property type="term" value="P:DNA integration"/>
    <property type="evidence" value="ECO:0007669"/>
    <property type="project" value="InterPro"/>
</dbReference>
<dbReference type="InterPro" id="IPR036397">
    <property type="entry name" value="RNaseH_sf"/>
</dbReference>
<sequence length="324" mass="35633">MTPEQIISHRRTQVLVQAGKVGVAEACRRAGVSRQSYYRWASRASKYGTAALLPKTRRPPVMPNAMTAQEVSTVLAVAIANPTLGARQLLRHLANQDVQRSASGVQKVLHRHQLGARRQRVAALAWITAAEHGQVTDAALQGPFGFCLAAARPGMNVALDSFYVGTLKGVGTIWQFTTIDICTRWSIASLIVGDKTAAGAATFLDHLIVEFDRIGVPVTGVLTDNGPEFTGRDFRDHAADLGVTHHRIPPRSPNHNAVCERVQGTLLHEFYRPFFHRARIDRVADLDAGLQRALHDYNHHRPNHGAYMKGQTPRQMLNEKSAAK</sequence>
<keyword evidence="4" id="KW-1185">Reference proteome</keyword>
<reference evidence="3 4" key="1">
    <citation type="submission" date="2016-10" db="EMBL/GenBank/DDBJ databases">
        <authorList>
            <person name="de Groot N.N."/>
        </authorList>
    </citation>
    <scope>NUCLEOTIDE SEQUENCE [LARGE SCALE GENOMIC DNA]</scope>
    <source>
        <strain evidence="4">P4-7,KCTC 19426,CECT 7604</strain>
    </source>
</reference>
<dbReference type="InterPro" id="IPR012337">
    <property type="entry name" value="RNaseH-like_sf"/>
</dbReference>
<evidence type="ECO:0000313" key="3">
    <source>
        <dbReference type="EMBL" id="SDP28102.1"/>
    </source>
</evidence>
<dbReference type="PROSITE" id="PS50994">
    <property type="entry name" value="INTEGRASE"/>
    <property type="match status" value="1"/>
</dbReference>
<dbReference type="InterPro" id="IPR009057">
    <property type="entry name" value="Homeodomain-like_sf"/>
</dbReference>
<dbReference type="InterPro" id="IPR001584">
    <property type="entry name" value="Integrase_cat-core"/>
</dbReference>
<dbReference type="SUPFAM" id="SSF46689">
    <property type="entry name" value="Homeodomain-like"/>
    <property type="match status" value="1"/>
</dbReference>
<evidence type="ECO:0000256" key="1">
    <source>
        <dbReference type="SAM" id="MobiDB-lite"/>
    </source>
</evidence>
<feature type="domain" description="Integrase catalytic" evidence="2">
    <location>
        <begin position="149"/>
        <end position="321"/>
    </location>
</feature>
<protein>
    <submittedName>
        <fullName evidence="3">Transposase InsO and inactivated derivatives</fullName>
    </submittedName>
</protein>
<dbReference type="EMBL" id="LT629710">
    <property type="protein sequence ID" value="SDP28102.1"/>
    <property type="molecule type" value="Genomic_DNA"/>
</dbReference>
<evidence type="ECO:0000313" key="4">
    <source>
        <dbReference type="Proteomes" id="UP000198741"/>
    </source>
</evidence>
<dbReference type="GO" id="GO:0003676">
    <property type="term" value="F:nucleic acid binding"/>
    <property type="evidence" value="ECO:0007669"/>
    <property type="project" value="InterPro"/>
</dbReference>
<gene>
    <name evidence="3" type="ORF">SAMN04515671_3538</name>
</gene>
<name>A0A1H0REQ6_9ACTN</name>
<organism evidence="3 4">
    <name type="scientific">Nakamurella panacisegetis</name>
    <dbReference type="NCBI Taxonomy" id="1090615"/>
    <lineage>
        <taxon>Bacteria</taxon>
        <taxon>Bacillati</taxon>
        <taxon>Actinomycetota</taxon>
        <taxon>Actinomycetes</taxon>
        <taxon>Nakamurellales</taxon>
        <taxon>Nakamurellaceae</taxon>
        <taxon>Nakamurella</taxon>
    </lineage>
</organism>
<dbReference type="Gene3D" id="3.30.420.10">
    <property type="entry name" value="Ribonuclease H-like superfamily/Ribonuclease H"/>
    <property type="match status" value="1"/>
</dbReference>
<evidence type="ECO:0000259" key="2">
    <source>
        <dbReference type="PROSITE" id="PS50994"/>
    </source>
</evidence>
<dbReference type="Pfam" id="PF00665">
    <property type="entry name" value="rve"/>
    <property type="match status" value="1"/>
</dbReference>
<dbReference type="Proteomes" id="UP000198741">
    <property type="component" value="Chromosome I"/>
</dbReference>